<proteinExistence type="predicted"/>
<dbReference type="Proteomes" id="UP001296104">
    <property type="component" value="Unassembled WGS sequence"/>
</dbReference>
<protein>
    <submittedName>
        <fullName evidence="1">Uncharacterized protein</fullName>
    </submittedName>
</protein>
<evidence type="ECO:0000313" key="2">
    <source>
        <dbReference type="Proteomes" id="UP001296104"/>
    </source>
</evidence>
<organism evidence="1 2">
    <name type="scientific">Lecanosticta acicola</name>
    <dbReference type="NCBI Taxonomy" id="111012"/>
    <lineage>
        <taxon>Eukaryota</taxon>
        <taxon>Fungi</taxon>
        <taxon>Dikarya</taxon>
        <taxon>Ascomycota</taxon>
        <taxon>Pezizomycotina</taxon>
        <taxon>Dothideomycetes</taxon>
        <taxon>Dothideomycetidae</taxon>
        <taxon>Mycosphaerellales</taxon>
        <taxon>Mycosphaerellaceae</taxon>
        <taxon>Lecanosticta</taxon>
    </lineage>
</organism>
<sequence length="218" mass="25193">MADSTPDERCPFLELAQETRDAIYDMVFEDCPPKLSRNVRKPLSTACALIRVNKQIHAELVDRIQYGTTPLHTEVINYNFAHIVTFLNRIPDPQLKKLTPKKDEADKQKKRSLVITLSFCNDMALPDNGLTRWLNRVADPDKRGTDIEIHYSVGTNNSSEHWDYDQVRRAFMCYRIGSDEWEECERIAAKLGPYPGQAAALKVFEDLRMAFPLWFKKT</sequence>
<dbReference type="AlphaFoldDB" id="A0AAI9EB35"/>
<comment type="caution">
    <text evidence="1">The sequence shown here is derived from an EMBL/GenBank/DDBJ whole genome shotgun (WGS) entry which is preliminary data.</text>
</comment>
<accession>A0AAI9EB35</accession>
<gene>
    <name evidence="1" type="ORF">LECACI_7A005060</name>
</gene>
<reference evidence="1" key="1">
    <citation type="submission" date="2023-11" db="EMBL/GenBank/DDBJ databases">
        <authorList>
            <person name="Alioto T."/>
            <person name="Alioto T."/>
            <person name="Gomez Garrido J."/>
        </authorList>
    </citation>
    <scope>NUCLEOTIDE SEQUENCE</scope>
</reference>
<keyword evidence="2" id="KW-1185">Reference proteome</keyword>
<name>A0AAI9EB35_9PEZI</name>
<evidence type="ECO:0000313" key="1">
    <source>
        <dbReference type="EMBL" id="CAK4027213.1"/>
    </source>
</evidence>
<dbReference type="EMBL" id="CAVMBE010000031">
    <property type="protein sequence ID" value="CAK4027213.1"/>
    <property type="molecule type" value="Genomic_DNA"/>
</dbReference>